<proteinExistence type="predicted"/>
<dbReference type="SUPFAM" id="SSF101904">
    <property type="entry name" value="GyrA/ParC C-terminal domain-like"/>
    <property type="match status" value="1"/>
</dbReference>
<evidence type="ECO:0000256" key="1">
    <source>
        <dbReference type="SAM" id="MobiDB-lite"/>
    </source>
</evidence>
<dbReference type="GO" id="GO:0009330">
    <property type="term" value="C:DNA topoisomerase type II (double strand cut, ATP-hydrolyzing) complex"/>
    <property type="evidence" value="ECO:0007669"/>
    <property type="project" value="TreeGrafter"/>
</dbReference>
<accession>A0A918ATQ6</accession>
<reference evidence="2" key="1">
    <citation type="journal article" date="2014" name="Int. J. Syst. Evol. Microbiol.">
        <title>Complete genome sequence of Corynebacterium casei LMG S-19264T (=DSM 44701T), isolated from a smear-ripened cheese.</title>
        <authorList>
            <consortium name="US DOE Joint Genome Institute (JGI-PGF)"/>
            <person name="Walter F."/>
            <person name="Albersmeier A."/>
            <person name="Kalinowski J."/>
            <person name="Ruckert C."/>
        </authorList>
    </citation>
    <scope>NUCLEOTIDE SEQUENCE</scope>
    <source>
        <strain evidence="2">JCM 3313</strain>
    </source>
</reference>
<dbReference type="InterPro" id="IPR050220">
    <property type="entry name" value="Type_II_DNA_Topoisomerases"/>
</dbReference>
<sequence>MLLVTNRGRAVKVDVLPLPVLPEASGTVSLSGGMAASELLDLGKGERVVGIAPLVPGESPGLALGTRQGVVKVCAPEWPVRSDEFEVITLKEGDEVVGATWLAGADSTLVFVSSDASLLRYSASLVRPQGLRGGGMAGINLGAGEKVVFFGAVRTDDDEHGEPMVVTSTGQSVKVTPFAAYPAKGRATGGVRAHRFLKGEQGLVLAWVGPRPAGAASNGSAVELPEVDQRRDGSGAPHPGPDVVGHLVERG</sequence>
<dbReference type="GO" id="GO:0003677">
    <property type="term" value="F:DNA binding"/>
    <property type="evidence" value="ECO:0007669"/>
    <property type="project" value="InterPro"/>
</dbReference>
<comment type="caution">
    <text evidence="2">The sequence shown here is derived from an EMBL/GenBank/DDBJ whole genome shotgun (WGS) entry which is preliminary data.</text>
</comment>
<dbReference type="InterPro" id="IPR035516">
    <property type="entry name" value="Gyrase/topoIV_suA_C"/>
</dbReference>
<protein>
    <recommendedName>
        <fullName evidence="4">DNA gyrase subunit A</fullName>
    </recommendedName>
</protein>
<dbReference type="AlphaFoldDB" id="A0A918ATQ6"/>
<dbReference type="Pfam" id="PF03989">
    <property type="entry name" value="DNA_gyraseA_C"/>
    <property type="match status" value="3"/>
</dbReference>
<feature type="region of interest" description="Disordered" evidence="1">
    <location>
        <begin position="215"/>
        <end position="251"/>
    </location>
</feature>
<dbReference type="GO" id="GO:0005524">
    <property type="term" value="F:ATP binding"/>
    <property type="evidence" value="ECO:0007669"/>
    <property type="project" value="InterPro"/>
</dbReference>
<dbReference type="GO" id="GO:0006265">
    <property type="term" value="P:DNA topological change"/>
    <property type="evidence" value="ECO:0007669"/>
    <property type="project" value="InterPro"/>
</dbReference>
<evidence type="ECO:0000313" key="3">
    <source>
        <dbReference type="Proteomes" id="UP000639606"/>
    </source>
</evidence>
<dbReference type="GO" id="GO:0005737">
    <property type="term" value="C:cytoplasm"/>
    <property type="evidence" value="ECO:0007669"/>
    <property type="project" value="TreeGrafter"/>
</dbReference>
<dbReference type="InterPro" id="IPR006691">
    <property type="entry name" value="GyrA/parC_rep"/>
</dbReference>
<dbReference type="PANTHER" id="PTHR43493:SF5">
    <property type="entry name" value="DNA GYRASE SUBUNIT A, CHLOROPLASTIC_MITOCHONDRIAL"/>
    <property type="match status" value="1"/>
</dbReference>
<evidence type="ECO:0008006" key="4">
    <source>
        <dbReference type="Google" id="ProtNLM"/>
    </source>
</evidence>
<reference evidence="2" key="2">
    <citation type="submission" date="2020-09" db="EMBL/GenBank/DDBJ databases">
        <authorList>
            <person name="Sun Q."/>
            <person name="Ohkuma M."/>
        </authorList>
    </citation>
    <scope>NUCLEOTIDE SEQUENCE</scope>
    <source>
        <strain evidence="2">JCM 3313</strain>
    </source>
</reference>
<dbReference type="EMBL" id="BMRG01000022">
    <property type="protein sequence ID" value="GGP81845.1"/>
    <property type="molecule type" value="Genomic_DNA"/>
</dbReference>
<keyword evidence="3" id="KW-1185">Reference proteome</keyword>
<dbReference type="GO" id="GO:0003918">
    <property type="term" value="F:DNA topoisomerase type II (double strand cut, ATP-hydrolyzing) activity"/>
    <property type="evidence" value="ECO:0007669"/>
    <property type="project" value="TreeGrafter"/>
</dbReference>
<organism evidence="2 3">
    <name type="scientific">Saccharothrix coeruleofusca</name>
    <dbReference type="NCBI Taxonomy" id="33919"/>
    <lineage>
        <taxon>Bacteria</taxon>
        <taxon>Bacillati</taxon>
        <taxon>Actinomycetota</taxon>
        <taxon>Actinomycetes</taxon>
        <taxon>Pseudonocardiales</taxon>
        <taxon>Pseudonocardiaceae</taxon>
        <taxon>Saccharothrix</taxon>
    </lineage>
</organism>
<dbReference type="Gene3D" id="2.120.10.90">
    <property type="entry name" value="DNA gyrase/topoisomerase IV, subunit A, C-terminal"/>
    <property type="match status" value="1"/>
</dbReference>
<dbReference type="Proteomes" id="UP000639606">
    <property type="component" value="Unassembled WGS sequence"/>
</dbReference>
<evidence type="ECO:0000313" key="2">
    <source>
        <dbReference type="EMBL" id="GGP81845.1"/>
    </source>
</evidence>
<gene>
    <name evidence="2" type="ORF">GCM10010185_64820</name>
</gene>
<dbReference type="PANTHER" id="PTHR43493">
    <property type="entry name" value="DNA GYRASE/TOPOISOMERASE SUBUNIT A"/>
    <property type="match status" value="1"/>
</dbReference>
<name>A0A918ATQ6_9PSEU</name>